<name>A0A399ITZ0_9CLOT</name>
<dbReference type="Gene3D" id="3.40.50.300">
    <property type="entry name" value="P-loop containing nucleotide triphosphate hydrolases"/>
    <property type="match status" value="1"/>
</dbReference>
<dbReference type="InterPro" id="IPR027417">
    <property type="entry name" value="P-loop_NTPase"/>
</dbReference>
<protein>
    <submittedName>
        <fullName evidence="1">AAA family ATPase</fullName>
    </submittedName>
</protein>
<evidence type="ECO:0000313" key="1">
    <source>
        <dbReference type="EMBL" id="RII35002.1"/>
    </source>
</evidence>
<gene>
    <name evidence="1" type="ORF">D2A34_07275</name>
</gene>
<accession>A0A399ITZ0</accession>
<proteinExistence type="predicted"/>
<dbReference type="Proteomes" id="UP000265930">
    <property type="component" value="Unassembled WGS sequence"/>
</dbReference>
<sequence>MGKRFNSTGVCVSQKHYMVDISNKIEQIKKLIDNEFYFTINRPRQYGKTTTLNEINNKLKELYLVINISFEGIGDIVFEDEKKFCNKFLKLIIKELSFVDKEEKERLEKLNLEINDIEELSEVITRFVEGAEKDVVLIVDEVDKSSNNQLFLSFIGMLRNKYLSREVGKDFTFKSVILAGVHDVKSLKIKIRNENEAKYNSPWNIAVDFNIDMSFSPKEIITMLNEYAIENSLLMDIDKLSEELHFFTSGYPFLVSRLCQIVDEKIYEFDKKPWTIKDIHKAVKIILEEKNTLFDSLIKNLENNKELYDYIEDIIVRGNVKSFNNDNPLIELGSLYGYFENKDGKVNISNRIFSERIYNYMISKLENDYNKIDKYNFKEQFVKKDGELDIEKILRRFQQFMKEQYSHKDSEFIEHHGRLLFLAFIKPIINGTGFDFKEVQVSEEKRLDVVITYNNFKYIIEMKIWRGSKYHEKGIEQLCDYLNIHDLNEGYLLVFDFNKNKEFKEERVNIKGKDIFQVYV</sequence>
<dbReference type="RefSeq" id="WP_119366177.1">
    <property type="nucleotide sequence ID" value="NZ_QXDJ01000002.1"/>
</dbReference>
<reference evidence="1 2" key="1">
    <citation type="submission" date="2018-08" db="EMBL/GenBank/DDBJ databases">
        <title>Genome of Clostridium chromiireducens C1, DSM12136.</title>
        <authorList>
            <person name="Xing M."/>
            <person name="Wei Y."/>
            <person name="Ang E.L."/>
            <person name="Zhao H."/>
            <person name="Zhang Y."/>
        </authorList>
    </citation>
    <scope>NUCLEOTIDE SEQUENCE [LARGE SCALE GENOMIC DNA]</scope>
    <source>
        <strain evidence="1 2">C1</strain>
    </source>
</reference>
<dbReference type="AlphaFoldDB" id="A0A399ITZ0"/>
<comment type="caution">
    <text evidence="1">The sequence shown here is derived from an EMBL/GenBank/DDBJ whole genome shotgun (WGS) entry which is preliminary data.</text>
</comment>
<evidence type="ECO:0000313" key="2">
    <source>
        <dbReference type="Proteomes" id="UP000265930"/>
    </source>
</evidence>
<organism evidence="1 2">
    <name type="scientific">Clostridium chromiireducens</name>
    <dbReference type="NCBI Taxonomy" id="225345"/>
    <lineage>
        <taxon>Bacteria</taxon>
        <taxon>Bacillati</taxon>
        <taxon>Bacillota</taxon>
        <taxon>Clostridia</taxon>
        <taxon>Eubacteriales</taxon>
        <taxon>Clostridiaceae</taxon>
        <taxon>Clostridium</taxon>
    </lineage>
</organism>
<dbReference type="EMBL" id="QXDJ01000002">
    <property type="protein sequence ID" value="RII35002.1"/>
    <property type="molecule type" value="Genomic_DNA"/>
</dbReference>
<dbReference type="SUPFAM" id="SSF52540">
    <property type="entry name" value="P-loop containing nucleoside triphosphate hydrolases"/>
    <property type="match status" value="1"/>
</dbReference>